<dbReference type="Gene3D" id="3.10.20.30">
    <property type="match status" value="1"/>
</dbReference>
<evidence type="ECO:0000313" key="2">
    <source>
        <dbReference type="EMBL" id="HGQ64368.1"/>
    </source>
</evidence>
<name>A0A7C4NMP9_9CREN</name>
<dbReference type="Pfam" id="PF02597">
    <property type="entry name" value="ThiS"/>
    <property type="match status" value="1"/>
</dbReference>
<dbReference type="AlphaFoldDB" id="A0A7C4NMP9"/>
<dbReference type="InterPro" id="IPR012675">
    <property type="entry name" value="Beta-grasp_dom_sf"/>
</dbReference>
<dbReference type="InterPro" id="IPR003749">
    <property type="entry name" value="ThiS/MoaD-like"/>
</dbReference>
<reference evidence="2" key="1">
    <citation type="journal article" date="2020" name="mSystems">
        <title>Genome- and Community-Level Interaction Insights into Carbon Utilization and Element Cycling Functions of Hydrothermarchaeota in Hydrothermal Sediment.</title>
        <authorList>
            <person name="Zhou Z."/>
            <person name="Liu Y."/>
            <person name="Xu W."/>
            <person name="Pan J."/>
            <person name="Luo Z.H."/>
            <person name="Li M."/>
        </authorList>
    </citation>
    <scope>NUCLEOTIDE SEQUENCE [LARGE SCALE GENOMIC DNA]</scope>
    <source>
        <strain evidence="2">SpSt-637</strain>
        <strain evidence="1">SpSt-667</strain>
    </source>
</reference>
<gene>
    <name evidence="2" type="ORF">ENU08_03900</name>
    <name evidence="1" type="ORF">ENU41_05910</name>
</gene>
<sequence>MVLYQGDRKMVKVRFHTILKEESGLNNLEVDAENLSELLSKLPENVMQILEKYRNYLIILVNGHIVDPKHNIVLRREDIIDITIPVGGG</sequence>
<dbReference type="InterPro" id="IPR016155">
    <property type="entry name" value="Mopterin_synth/thiamin_S_b"/>
</dbReference>
<organism evidence="2">
    <name type="scientific">Ignisphaera aggregans</name>
    <dbReference type="NCBI Taxonomy" id="334771"/>
    <lineage>
        <taxon>Archaea</taxon>
        <taxon>Thermoproteota</taxon>
        <taxon>Thermoprotei</taxon>
        <taxon>Desulfurococcales</taxon>
        <taxon>Desulfurococcaceae</taxon>
        <taxon>Ignisphaera</taxon>
    </lineage>
</organism>
<proteinExistence type="predicted"/>
<protein>
    <submittedName>
        <fullName evidence="2">Molybdopterin synthase sulfur carrier subunit</fullName>
    </submittedName>
</protein>
<dbReference type="SUPFAM" id="SSF54285">
    <property type="entry name" value="MoaD/ThiS"/>
    <property type="match status" value="1"/>
</dbReference>
<dbReference type="EMBL" id="DTCK01000038">
    <property type="protein sequence ID" value="HGQ36194.1"/>
    <property type="molecule type" value="Genomic_DNA"/>
</dbReference>
<evidence type="ECO:0000313" key="1">
    <source>
        <dbReference type="EMBL" id="HGQ36194.1"/>
    </source>
</evidence>
<comment type="caution">
    <text evidence="2">The sequence shown here is derived from an EMBL/GenBank/DDBJ whole genome shotgun (WGS) entry which is preliminary data.</text>
</comment>
<dbReference type="EMBL" id="DTBD01000026">
    <property type="protein sequence ID" value="HGQ64368.1"/>
    <property type="molecule type" value="Genomic_DNA"/>
</dbReference>
<accession>A0A7C4NMP9</accession>